<dbReference type="EMBL" id="QZCE01000002">
    <property type="protein sequence ID" value="NEZ63144.1"/>
    <property type="molecule type" value="Genomic_DNA"/>
</dbReference>
<accession>A0A6M0S3Q3</accession>
<dbReference type="SUPFAM" id="SSF53613">
    <property type="entry name" value="Ribokinase-like"/>
    <property type="match status" value="1"/>
</dbReference>
<organism evidence="2 3">
    <name type="scientific">Adonisia turfae CCMR0082</name>
    <dbReference type="NCBI Taxonomy" id="2304604"/>
    <lineage>
        <taxon>Bacteria</taxon>
        <taxon>Bacillati</taxon>
        <taxon>Cyanobacteriota</taxon>
        <taxon>Adonisia</taxon>
        <taxon>Adonisia turfae</taxon>
    </lineage>
</organism>
<dbReference type="Gene3D" id="3.40.1190.20">
    <property type="match status" value="1"/>
</dbReference>
<name>A0A6M0S3Q3_9CYAN</name>
<feature type="domain" description="Carbohydrate kinase PfkB" evidence="1">
    <location>
        <begin position="5"/>
        <end position="275"/>
    </location>
</feature>
<evidence type="ECO:0000259" key="1">
    <source>
        <dbReference type="Pfam" id="PF00294"/>
    </source>
</evidence>
<dbReference type="GO" id="GO:0016301">
    <property type="term" value="F:kinase activity"/>
    <property type="evidence" value="ECO:0007669"/>
    <property type="project" value="UniProtKB-KW"/>
</dbReference>
<dbReference type="PANTHER" id="PTHR42774:SF3">
    <property type="entry name" value="KETOHEXOKINASE"/>
    <property type="match status" value="1"/>
</dbReference>
<dbReference type="InterPro" id="IPR052562">
    <property type="entry name" value="Ketohexokinase-related"/>
</dbReference>
<dbReference type="Pfam" id="PF00294">
    <property type="entry name" value="PfkB"/>
    <property type="match status" value="1"/>
</dbReference>
<evidence type="ECO:0000313" key="2">
    <source>
        <dbReference type="EMBL" id="NEZ63144.1"/>
    </source>
</evidence>
<gene>
    <name evidence="2" type="ORF">D0962_10180</name>
</gene>
<dbReference type="PANTHER" id="PTHR42774">
    <property type="entry name" value="PHOSPHOTRANSFERASE SYSTEM TRANSPORT PROTEIN"/>
    <property type="match status" value="1"/>
</dbReference>
<reference evidence="2 3" key="1">
    <citation type="journal article" date="2020" name="Microb. Ecol.">
        <title>Ecogenomics of the Marine Benthic Filamentous Cyanobacterium Adonisia.</title>
        <authorList>
            <person name="Walter J.M."/>
            <person name="Coutinho F.H."/>
            <person name="Leomil L."/>
            <person name="Hargreaves P.I."/>
            <person name="Campeao M.E."/>
            <person name="Vieira V.V."/>
            <person name="Silva B.S."/>
            <person name="Fistarol G.O."/>
            <person name="Salomon P.S."/>
            <person name="Sawabe T."/>
            <person name="Mino S."/>
            <person name="Hosokawa M."/>
            <person name="Miyashita H."/>
            <person name="Maruyama F."/>
            <person name="van Verk M.C."/>
            <person name="Dutilh B.E."/>
            <person name="Thompson C.C."/>
            <person name="Thompson F.L."/>
        </authorList>
    </citation>
    <scope>NUCLEOTIDE SEQUENCE [LARGE SCALE GENOMIC DNA]</scope>
    <source>
        <strain evidence="2 3">CCMR0082</strain>
    </source>
</reference>
<dbReference type="InterPro" id="IPR029056">
    <property type="entry name" value="Ribokinase-like"/>
</dbReference>
<comment type="caution">
    <text evidence="2">The sequence shown here is derived from an EMBL/GenBank/DDBJ whole genome shotgun (WGS) entry which is preliminary data.</text>
</comment>
<dbReference type="RefSeq" id="WP_163662301.1">
    <property type="nucleotide sequence ID" value="NZ_QZCE01000002.1"/>
</dbReference>
<evidence type="ECO:0000313" key="3">
    <source>
        <dbReference type="Proteomes" id="UP000473574"/>
    </source>
</evidence>
<proteinExistence type="predicted"/>
<keyword evidence="2" id="KW-0418">Kinase</keyword>
<dbReference type="Proteomes" id="UP000473574">
    <property type="component" value="Unassembled WGS sequence"/>
</dbReference>
<dbReference type="InterPro" id="IPR011611">
    <property type="entry name" value="PfkB_dom"/>
</dbReference>
<protein>
    <submittedName>
        <fullName evidence="2">Sugar kinase</fullName>
    </submittedName>
</protein>
<keyword evidence="2" id="KW-0808">Transferase</keyword>
<dbReference type="AlphaFoldDB" id="A0A6M0S3Q3"/>
<sequence length="288" mass="30314">MRGLFVGLMTLDCIYQAQRPPQANEKLVAASAMMAAGGPVTNAAVAFAALGGQAKVMVSVGQHPVTTLLREDMAQVGVNIQDLTPERQEPPPMSSIVVSKASGERAVISRNAVGLQVDPQTVDLVDLTGIDVVLLDGHQMALGQQIAKAAQPLGIPVVVDAGSWKPGFDQALALATVVIASANFKPPGDQDALTYLQGLGIPHIAITHGERPIVFSEQGRVGELPVPTTTVVDTLGTGDIFHGAFCYAWAGDFPRALAEATRVASFSCRTFGTRTWIRDYGESIQTNS</sequence>